<name>A0AAV1HAX3_XYRNO</name>
<evidence type="ECO:0000313" key="1">
    <source>
        <dbReference type="EMBL" id="CAJ1082414.1"/>
    </source>
</evidence>
<organism evidence="1 2">
    <name type="scientific">Xyrichtys novacula</name>
    <name type="common">Pearly razorfish</name>
    <name type="synonym">Hemipteronotus novacula</name>
    <dbReference type="NCBI Taxonomy" id="13765"/>
    <lineage>
        <taxon>Eukaryota</taxon>
        <taxon>Metazoa</taxon>
        <taxon>Chordata</taxon>
        <taxon>Craniata</taxon>
        <taxon>Vertebrata</taxon>
        <taxon>Euteleostomi</taxon>
        <taxon>Actinopterygii</taxon>
        <taxon>Neopterygii</taxon>
        <taxon>Teleostei</taxon>
        <taxon>Neoteleostei</taxon>
        <taxon>Acanthomorphata</taxon>
        <taxon>Eupercaria</taxon>
        <taxon>Labriformes</taxon>
        <taxon>Labridae</taxon>
        <taxon>Xyrichtys</taxon>
    </lineage>
</organism>
<proteinExistence type="predicted"/>
<reference evidence="1" key="1">
    <citation type="submission" date="2023-08" db="EMBL/GenBank/DDBJ databases">
        <authorList>
            <person name="Alioto T."/>
            <person name="Alioto T."/>
            <person name="Gomez Garrido J."/>
        </authorList>
    </citation>
    <scope>NUCLEOTIDE SEQUENCE</scope>
</reference>
<dbReference type="Proteomes" id="UP001178508">
    <property type="component" value="Chromosome 20"/>
</dbReference>
<sequence length="106" mass="11861">MGSTDKDTLKCDQTATRGWETVDKLYISGFRDIFGKAHIGETFNPRPRPGPRPLHHPQPLSPAFIPIRFPLRIRNHSPPALSPFKALSLSLLGLERGRSHSVSPIR</sequence>
<dbReference type="EMBL" id="OY660883">
    <property type="protein sequence ID" value="CAJ1082414.1"/>
    <property type="molecule type" value="Genomic_DNA"/>
</dbReference>
<protein>
    <submittedName>
        <fullName evidence="1">Uncharacterized protein</fullName>
    </submittedName>
</protein>
<evidence type="ECO:0000313" key="2">
    <source>
        <dbReference type="Proteomes" id="UP001178508"/>
    </source>
</evidence>
<gene>
    <name evidence="1" type="ORF">XNOV1_A000870</name>
</gene>
<accession>A0AAV1HAX3</accession>
<dbReference type="AlphaFoldDB" id="A0AAV1HAX3"/>
<keyword evidence="2" id="KW-1185">Reference proteome</keyword>